<keyword evidence="4" id="KW-1185">Reference proteome</keyword>
<evidence type="ECO:0000256" key="1">
    <source>
        <dbReference type="SAM" id="Phobius"/>
    </source>
</evidence>
<dbReference type="Pfam" id="PF20237">
    <property type="entry name" value="DUF6594"/>
    <property type="match status" value="1"/>
</dbReference>
<evidence type="ECO:0000259" key="2">
    <source>
        <dbReference type="Pfam" id="PF20237"/>
    </source>
</evidence>
<dbReference type="AlphaFoldDB" id="A0AAE0H9U9"/>
<gene>
    <name evidence="3" type="ORF">B0H64DRAFT_248646</name>
</gene>
<reference evidence="3" key="2">
    <citation type="submission" date="2023-06" db="EMBL/GenBank/DDBJ databases">
        <authorList>
            <consortium name="Lawrence Berkeley National Laboratory"/>
            <person name="Haridas S."/>
            <person name="Hensen N."/>
            <person name="Bonometti L."/>
            <person name="Westerberg I."/>
            <person name="Brannstrom I.O."/>
            <person name="Guillou S."/>
            <person name="Cros-Aarteil S."/>
            <person name="Calhoun S."/>
            <person name="Kuo A."/>
            <person name="Mondo S."/>
            <person name="Pangilinan J."/>
            <person name="Riley R."/>
            <person name="Labutti K."/>
            <person name="Andreopoulos B."/>
            <person name="Lipzen A."/>
            <person name="Chen C."/>
            <person name="Yanf M."/>
            <person name="Daum C."/>
            <person name="Ng V."/>
            <person name="Clum A."/>
            <person name="Steindorff A."/>
            <person name="Ohm R."/>
            <person name="Martin F."/>
            <person name="Silar P."/>
            <person name="Natvig D."/>
            <person name="Lalanne C."/>
            <person name="Gautier V."/>
            <person name="Ament-Velasquez S.L."/>
            <person name="Kruys A."/>
            <person name="Hutchinson M.I."/>
            <person name="Powell A.J."/>
            <person name="Barry K."/>
            <person name="Miller A.N."/>
            <person name="Grigoriev I.V."/>
            <person name="Debuchy R."/>
            <person name="Gladieux P."/>
            <person name="Thoren M.H."/>
            <person name="Johannesson H."/>
        </authorList>
    </citation>
    <scope>NUCLEOTIDE SEQUENCE</scope>
    <source>
        <strain evidence="3">CBS 168.71</strain>
    </source>
</reference>
<accession>A0AAE0H9U9</accession>
<dbReference type="EMBL" id="JAUEPN010000009">
    <property type="protein sequence ID" value="KAK3291621.1"/>
    <property type="molecule type" value="Genomic_DNA"/>
</dbReference>
<organism evidence="3 4">
    <name type="scientific">Chaetomium fimeti</name>
    <dbReference type="NCBI Taxonomy" id="1854472"/>
    <lineage>
        <taxon>Eukaryota</taxon>
        <taxon>Fungi</taxon>
        <taxon>Dikarya</taxon>
        <taxon>Ascomycota</taxon>
        <taxon>Pezizomycotina</taxon>
        <taxon>Sordariomycetes</taxon>
        <taxon>Sordariomycetidae</taxon>
        <taxon>Sordariales</taxon>
        <taxon>Chaetomiaceae</taxon>
        <taxon>Chaetomium</taxon>
    </lineage>
</organism>
<keyword evidence="1" id="KW-0472">Membrane</keyword>
<feature type="transmembrane region" description="Helical" evidence="1">
    <location>
        <begin position="167"/>
        <end position="186"/>
    </location>
</feature>
<name>A0AAE0H9U9_9PEZI</name>
<feature type="transmembrane region" description="Helical" evidence="1">
    <location>
        <begin position="191"/>
        <end position="211"/>
    </location>
</feature>
<feature type="transmembrane region" description="Helical" evidence="1">
    <location>
        <begin position="141"/>
        <end position="161"/>
    </location>
</feature>
<feature type="domain" description="DUF6594" evidence="2">
    <location>
        <begin position="24"/>
        <end position="206"/>
    </location>
</feature>
<keyword evidence="1" id="KW-1133">Transmembrane helix</keyword>
<dbReference type="InterPro" id="IPR046529">
    <property type="entry name" value="DUF6594"/>
</dbReference>
<reference evidence="3" key="1">
    <citation type="journal article" date="2023" name="Mol. Phylogenet. Evol.">
        <title>Genome-scale phylogeny and comparative genomics of the fungal order Sordariales.</title>
        <authorList>
            <person name="Hensen N."/>
            <person name="Bonometti L."/>
            <person name="Westerberg I."/>
            <person name="Brannstrom I.O."/>
            <person name="Guillou S."/>
            <person name="Cros-Aarteil S."/>
            <person name="Calhoun S."/>
            <person name="Haridas S."/>
            <person name="Kuo A."/>
            <person name="Mondo S."/>
            <person name="Pangilinan J."/>
            <person name="Riley R."/>
            <person name="LaButti K."/>
            <person name="Andreopoulos B."/>
            <person name="Lipzen A."/>
            <person name="Chen C."/>
            <person name="Yan M."/>
            <person name="Daum C."/>
            <person name="Ng V."/>
            <person name="Clum A."/>
            <person name="Steindorff A."/>
            <person name="Ohm R.A."/>
            <person name="Martin F."/>
            <person name="Silar P."/>
            <person name="Natvig D.O."/>
            <person name="Lalanne C."/>
            <person name="Gautier V."/>
            <person name="Ament-Velasquez S.L."/>
            <person name="Kruys A."/>
            <person name="Hutchinson M.I."/>
            <person name="Powell A.J."/>
            <person name="Barry K."/>
            <person name="Miller A.N."/>
            <person name="Grigoriev I.V."/>
            <person name="Debuchy R."/>
            <person name="Gladieux P."/>
            <person name="Hiltunen Thoren M."/>
            <person name="Johannesson H."/>
        </authorList>
    </citation>
    <scope>NUCLEOTIDE SEQUENCE</scope>
    <source>
        <strain evidence="3">CBS 168.71</strain>
    </source>
</reference>
<keyword evidence="1" id="KW-0812">Transmembrane</keyword>
<dbReference type="GeneID" id="87836910"/>
<sequence length="217" mass="23385">MRTRHGSARRPTIGVAQCGSMYINTDLSLGLVAALQDYDYMVQQAHKGNGTDPFRVNNGSTRGFALLEEHLESILKSEPTTADTSSAQSNGKVHPHFNARSDLEYLRWIGKPKKDVGREIAAFRRFVSAAESTIMGYLHRLGAGLAVSMFLVAPMVIIIFVPHLDRGRASGVAAGFTFVFAMAAAFVLREILGVVSATAAYAAVLVVFVAGQQTTIP</sequence>
<proteinExistence type="predicted"/>
<dbReference type="RefSeq" id="XP_062655135.1">
    <property type="nucleotide sequence ID" value="XM_062799962.1"/>
</dbReference>
<dbReference type="Proteomes" id="UP001278766">
    <property type="component" value="Unassembled WGS sequence"/>
</dbReference>
<evidence type="ECO:0000313" key="4">
    <source>
        <dbReference type="Proteomes" id="UP001278766"/>
    </source>
</evidence>
<protein>
    <recommendedName>
        <fullName evidence="2">DUF6594 domain-containing protein</fullName>
    </recommendedName>
</protein>
<comment type="caution">
    <text evidence="3">The sequence shown here is derived from an EMBL/GenBank/DDBJ whole genome shotgun (WGS) entry which is preliminary data.</text>
</comment>
<evidence type="ECO:0000313" key="3">
    <source>
        <dbReference type="EMBL" id="KAK3291621.1"/>
    </source>
</evidence>